<dbReference type="GO" id="GO:0006508">
    <property type="term" value="P:proteolysis"/>
    <property type="evidence" value="ECO:0007669"/>
    <property type="project" value="UniProtKB-KW"/>
</dbReference>
<dbReference type="InterPro" id="IPR043128">
    <property type="entry name" value="Rev_trsase/Diguanyl_cyclase"/>
</dbReference>
<dbReference type="PROSITE" id="PS50994">
    <property type="entry name" value="INTEGRASE"/>
    <property type="match status" value="1"/>
</dbReference>
<dbReference type="GO" id="GO:0004519">
    <property type="term" value="F:endonuclease activity"/>
    <property type="evidence" value="ECO:0007669"/>
    <property type="project" value="UniProtKB-KW"/>
</dbReference>
<dbReference type="InterPro" id="IPR050951">
    <property type="entry name" value="Retrovirus_Pol_polyprotein"/>
</dbReference>
<dbReference type="SUPFAM" id="SSF56672">
    <property type="entry name" value="DNA/RNA polymerases"/>
    <property type="match status" value="1"/>
</dbReference>
<keyword evidence="3" id="KW-0548">Nucleotidyltransferase</keyword>
<dbReference type="Gene3D" id="3.30.70.270">
    <property type="match status" value="2"/>
</dbReference>
<dbReference type="Proteomes" id="UP000236291">
    <property type="component" value="Unassembled WGS sequence"/>
</dbReference>
<keyword evidence="4" id="KW-0540">Nuclease</keyword>
<dbReference type="GO" id="GO:0003676">
    <property type="term" value="F:nucleic acid binding"/>
    <property type="evidence" value="ECO:0007669"/>
    <property type="project" value="InterPro"/>
</dbReference>
<dbReference type="Pfam" id="PF00078">
    <property type="entry name" value="RVT_1"/>
    <property type="match status" value="1"/>
</dbReference>
<dbReference type="ExpressionAtlas" id="A0A2K3L4D5">
    <property type="expression patterns" value="baseline"/>
</dbReference>
<reference evidence="11 12" key="1">
    <citation type="journal article" date="2014" name="Am. J. Bot.">
        <title>Genome assembly and annotation for red clover (Trifolium pratense; Fabaceae).</title>
        <authorList>
            <person name="Istvanek J."/>
            <person name="Jaros M."/>
            <person name="Krenek A."/>
            <person name="Repkova J."/>
        </authorList>
    </citation>
    <scope>NUCLEOTIDE SEQUENCE [LARGE SCALE GENOMIC DNA]</scope>
    <source>
        <strain evidence="12">cv. Tatra</strain>
        <tissue evidence="11">Young leaves</tissue>
    </source>
</reference>
<evidence type="ECO:0000313" key="12">
    <source>
        <dbReference type="Proteomes" id="UP000236291"/>
    </source>
</evidence>
<proteinExistence type="predicted"/>
<dbReference type="CDD" id="cd00303">
    <property type="entry name" value="retropepsin_like"/>
    <property type="match status" value="1"/>
</dbReference>
<dbReference type="FunFam" id="1.10.340.70:FF:000001">
    <property type="entry name" value="Retrovirus-related Pol polyprotein from transposon gypsy-like Protein"/>
    <property type="match status" value="1"/>
</dbReference>
<keyword evidence="5" id="KW-0255">Endonuclease</keyword>
<dbReference type="Gene3D" id="2.40.70.10">
    <property type="entry name" value="Acid Proteases"/>
    <property type="match status" value="1"/>
</dbReference>
<organism evidence="11 12">
    <name type="scientific">Trifolium pratense</name>
    <name type="common">Red clover</name>
    <dbReference type="NCBI Taxonomy" id="57577"/>
    <lineage>
        <taxon>Eukaryota</taxon>
        <taxon>Viridiplantae</taxon>
        <taxon>Streptophyta</taxon>
        <taxon>Embryophyta</taxon>
        <taxon>Tracheophyta</taxon>
        <taxon>Spermatophyta</taxon>
        <taxon>Magnoliopsida</taxon>
        <taxon>eudicotyledons</taxon>
        <taxon>Gunneridae</taxon>
        <taxon>Pentapetalae</taxon>
        <taxon>rosids</taxon>
        <taxon>fabids</taxon>
        <taxon>Fabales</taxon>
        <taxon>Fabaceae</taxon>
        <taxon>Papilionoideae</taxon>
        <taxon>50 kb inversion clade</taxon>
        <taxon>NPAAA clade</taxon>
        <taxon>Hologalegina</taxon>
        <taxon>IRL clade</taxon>
        <taxon>Trifolieae</taxon>
        <taxon>Trifolium</taxon>
    </lineage>
</organism>
<dbReference type="CDD" id="cd01647">
    <property type="entry name" value="RT_LTR"/>
    <property type="match status" value="1"/>
</dbReference>
<evidence type="ECO:0000259" key="9">
    <source>
        <dbReference type="PROSITE" id="PS50878"/>
    </source>
</evidence>
<evidence type="ECO:0000259" key="10">
    <source>
        <dbReference type="PROSITE" id="PS50994"/>
    </source>
</evidence>
<dbReference type="GO" id="GO:0008233">
    <property type="term" value="F:peptidase activity"/>
    <property type="evidence" value="ECO:0007669"/>
    <property type="project" value="UniProtKB-KW"/>
</dbReference>
<dbReference type="FunFam" id="3.10.20.370:FF:000001">
    <property type="entry name" value="Retrovirus-related Pol polyprotein from transposon 17.6-like protein"/>
    <property type="match status" value="1"/>
</dbReference>
<feature type="non-terminal residue" evidence="11">
    <location>
        <position position="895"/>
    </location>
</feature>
<reference evidence="11 12" key="2">
    <citation type="journal article" date="2017" name="Front. Plant Sci.">
        <title>Gene Classification and Mining of Molecular Markers Useful in Red Clover (Trifolium pratense) Breeding.</title>
        <authorList>
            <person name="Istvanek J."/>
            <person name="Dluhosova J."/>
            <person name="Dluhos P."/>
            <person name="Patkova L."/>
            <person name="Nedelnik J."/>
            <person name="Repkova J."/>
        </authorList>
    </citation>
    <scope>NUCLEOTIDE SEQUENCE [LARGE SCALE GENOMIC DNA]</scope>
    <source>
        <strain evidence="12">cv. Tatra</strain>
        <tissue evidence="11">Young leaves</tissue>
    </source>
</reference>
<dbReference type="Gene3D" id="3.10.20.370">
    <property type="match status" value="1"/>
</dbReference>
<evidence type="ECO:0000313" key="11">
    <source>
        <dbReference type="EMBL" id="PNX73402.1"/>
    </source>
</evidence>
<dbReference type="InterPro" id="IPR021109">
    <property type="entry name" value="Peptidase_aspartic_dom_sf"/>
</dbReference>
<dbReference type="SUPFAM" id="SSF53098">
    <property type="entry name" value="Ribonuclease H-like"/>
    <property type="match status" value="1"/>
</dbReference>
<keyword evidence="1" id="KW-0645">Protease</keyword>
<dbReference type="FunFam" id="3.30.70.270:FF:000020">
    <property type="entry name" value="Transposon Tf2-6 polyprotein-like Protein"/>
    <property type="match status" value="1"/>
</dbReference>
<dbReference type="SUPFAM" id="SSF50630">
    <property type="entry name" value="Acid proteases"/>
    <property type="match status" value="1"/>
</dbReference>
<dbReference type="PROSITE" id="PS50878">
    <property type="entry name" value="RT_POL"/>
    <property type="match status" value="1"/>
</dbReference>
<dbReference type="GO" id="GO:0003964">
    <property type="term" value="F:RNA-directed DNA polymerase activity"/>
    <property type="evidence" value="ECO:0007669"/>
    <property type="project" value="UniProtKB-KW"/>
</dbReference>
<dbReference type="PANTHER" id="PTHR37984:SF5">
    <property type="entry name" value="PROTEIN NYNRIN-LIKE"/>
    <property type="match status" value="1"/>
</dbReference>
<dbReference type="PANTHER" id="PTHR37984">
    <property type="entry name" value="PROTEIN CBG26694"/>
    <property type="match status" value="1"/>
</dbReference>
<dbReference type="EMBL" id="ASHM01025988">
    <property type="protein sequence ID" value="PNX73402.1"/>
    <property type="molecule type" value="Genomic_DNA"/>
</dbReference>
<dbReference type="InterPro" id="IPR001584">
    <property type="entry name" value="Integrase_cat-core"/>
</dbReference>
<evidence type="ECO:0000256" key="4">
    <source>
        <dbReference type="ARBA" id="ARBA00022722"/>
    </source>
</evidence>
<dbReference type="InterPro" id="IPR000477">
    <property type="entry name" value="RT_dom"/>
</dbReference>
<dbReference type="AlphaFoldDB" id="A0A2K3L4D5"/>
<feature type="domain" description="Integrase catalytic" evidence="10">
    <location>
        <begin position="819"/>
        <end position="895"/>
    </location>
</feature>
<dbReference type="CDD" id="cd09274">
    <property type="entry name" value="RNase_HI_RT_Ty3"/>
    <property type="match status" value="1"/>
</dbReference>
<sequence>MRHEKGLCYWCDEKFSFTHKCPNRQLMLLQCEDDEEDQVLDGLPQSAEIITNTLDTTQTEHHLSLNAMKGTSNMGVLRFTGSIEHLGVQVLIDGGSSDNFLQPRIAKILKLPIELGPQFNVLVGNGETMTAEGIVQKLPLDIQGHKLEVPVFLLPVAGADVILGASWLATLGPHVADYSSLKLKFFLKDKFVTLSGEAMPRPIPAQFHHFKRLVNTDSIAECFTVQWLKSSESDDVFKDLPTNIEPEIAMLLYTYKSLFQPPTALPPSRAHNHTIPLMEGTNPVKVKPYRYPHSQKAQIEIMIQDMLQQGIIQTSTSSFSSPIVLVKKKDGTWRFCTDYRALNAITVKDCFPIPTVDELLDELFGAKFFSKLDLRSGYHQILLQPEDRHKTAFRTHQGHYEWLVMPFGLTNAPATFQSLMNHIFQHALRKYVLVFFDDILIYSSNWQDHLKHLDAVLQVLQENTLFVKLSKCSFGVLEIEYLGHMVTGQGVSMDKDKVQAVLEWPIPGNVKQLRGFLGLTGYYRRFIKSYAKIASPLTDLLKKEAYEWNVNAEMAFQQLKAAITSAPVLALPDFQKPFVLETDASGVGIGAVLHQEGHPIAYFSKKLVPRNQKKSAYFREMFAIVEAIAKFRHYLLGHKFIIRTDQKSLRSLMDQSLQTPDQQEWLHKFLGYDFTIEYKPGKENMAADALSRVMTLSWSEPQCQFIDEIRAALKKDQNLVEIILKCISGKAPIQYTMKDGLLYWKQRLVIPKESDLLNKVLYEFHTSPIGGHAGITRTIARITSQFYWPDMKTDIWDYVQKCVICQQAKTIHTSPAGLLQPLPIPSQVWEDIAMDFITGLPPSQSYTTIMVVVDRLTKYAHFIPMRSDYTSKSVAEVFMQNIVKLHGMPKSIVSD</sequence>
<keyword evidence="2" id="KW-0808">Transferase</keyword>
<evidence type="ECO:0000256" key="5">
    <source>
        <dbReference type="ARBA" id="ARBA00022759"/>
    </source>
</evidence>
<dbReference type="STRING" id="57577.A0A2K3L4D5"/>
<dbReference type="Pfam" id="PF17921">
    <property type="entry name" value="Integrase_H2C2"/>
    <property type="match status" value="1"/>
</dbReference>
<dbReference type="InterPro" id="IPR043502">
    <property type="entry name" value="DNA/RNA_pol_sf"/>
</dbReference>
<evidence type="ECO:0000256" key="1">
    <source>
        <dbReference type="ARBA" id="ARBA00022670"/>
    </source>
</evidence>
<protein>
    <submittedName>
        <fullName evidence="11">Ty3/gypsy retrotransposon protein</fullName>
    </submittedName>
</protein>
<dbReference type="InterPro" id="IPR012337">
    <property type="entry name" value="RNaseH-like_sf"/>
</dbReference>
<evidence type="ECO:0000256" key="2">
    <source>
        <dbReference type="ARBA" id="ARBA00022679"/>
    </source>
</evidence>
<dbReference type="Pfam" id="PF08284">
    <property type="entry name" value="RVP_2"/>
    <property type="match status" value="1"/>
</dbReference>
<evidence type="ECO:0000256" key="3">
    <source>
        <dbReference type="ARBA" id="ARBA00022695"/>
    </source>
</evidence>
<keyword evidence="8" id="KW-0511">Multifunctional enzyme</keyword>
<evidence type="ECO:0000256" key="7">
    <source>
        <dbReference type="ARBA" id="ARBA00022918"/>
    </source>
</evidence>
<keyword evidence="7" id="KW-0695">RNA-directed DNA polymerase</keyword>
<dbReference type="Pfam" id="PF17919">
    <property type="entry name" value="RT_RNaseH_2"/>
    <property type="match status" value="1"/>
</dbReference>
<evidence type="ECO:0000256" key="6">
    <source>
        <dbReference type="ARBA" id="ARBA00022801"/>
    </source>
</evidence>
<dbReference type="InterPro" id="IPR036397">
    <property type="entry name" value="RNaseH_sf"/>
</dbReference>
<dbReference type="GO" id="GO:0015074">
    <property type="term" value="P:DNA integration"/>
    <property type="evidence" value="ECO:0007669"/>
    <property type="project" value="InterPro"/>
</dbReference>
<comment type="caution">
    <text evidence="11">The sequence shown here is derived from an EMBL/GenBank/DDBJ whole genome shotgun (WGS) entry which is preliminary data.</text>
</comment>
<feature type="domain" description="Reverse transcriptase" evidence="9">
    <location>
        <begin position="307"/>
        <end position="486"/>
    </location>
</feature>
<dbReference type="InterPro" id="IPR041588">
    <property type="entry name" value="Integrase_H2C2"/>
</dbReference>
<dbReference type="Gene3D" id="3.10.10.10">
    <property type="entry name" value="HIV Type 1 Reverse Transcriptase, subunit A, domain 1"/>
    <property type="match status" value="1"/>
</dbReference>
<dbReference type="Gene3D" id="1.10.340.70">
    <property type="match status" value="1"/>
</dbReference>
<dbReference type="FunFam" id="3.10.10.10:FF:000007">
    <property type="entry name" value="Retrovirus-related Pol polyprotein from transposon 17.6-like Protein"/>
    <property type="match status" value="1"/>
</dbReference>
<gene>
    <name evidence="11" type="ORF">L195_g029302</name>
</gene>
<accession>A0A2K3L4D5</accession>
<dbReference type="InterPro" id="IPR041577">
    <property type="entry name" value="RT_RNaseH_2"/>
</dbReference>
<evidence type="ECO:0000256" key="8">
    <source>
        <dbReference type="ARBA" id="ARBA00023268"/>
    </source>
</evidence>
<dbReference type="Gene3D" id="3.30.420.10">
    <property type="entry name" value="Ribonuclease H-like superfamily/Ribonuclease H"/>
    <property type="match status" value="1"/>
</dbReference>
<name>A0A2K3L4D5_TRIPR</name>
<keyword evidence="6" id="KW-0378">Hydrolase</keyword>